<proteinExistence type="inferred from homology"/>
<evidence type="ECO:0000256" key="7">
    <source>
        <dbReference type="ARBA" id="ARBA00022730"/>
    </source>
</evidence>
<dbReference type="Pfam" id="PF03587">
    <property type="entry name" value="EMG1"/>
    <property type="match status" value="1"/>
</dbReference>
<keyword evidence="8" id="KW-0694">RNA-binding</keyword>
<reference evidence="9 10" key="1">
    <citation type="journal article" date="2016" name="Sci. Rep.">
        <title>The Dendrobium catenatum Lindl. genome sequence provides insights into polysaccharide synthase, floral development and adaptive evolution.</title>
        <authorList>
            <person name="Zhang G.Q."/>
            <person name="Xu Q."/>
            <person name="Bian C."/>
            <person name="Tsai W.C."/>
            <person name="Yeh C.M."/>
            <person name="Liu K.W."/>
            <person name="Yoshida K."/>
            <person name="Zhang L.S."/>
            <person name="Chang S.B."/>
            <person name="Chen F."/>
            <person name="Shi Y."/>
            <person name="Su Y.Y."/>
            <person name="Zhang Y.Q."/>
            <person name="Chen L.J."/>
            <person name="Yin Y."/>
            <person name="Lin M."/>
            <person name="Huang H."/>
            <person name="Deng H."/>
            <person name="Wang Z.W."/>
            <person name="Zhu S.L."/>
            <person name="Zhao X."/>
            <person name="Deng C."/>
            <person name="Niu S.C."/>
            <person name="Huang J."/>
            <person name="Wang M."/>
            <person name="Liu G.H."/>
            <person name="Yang H.J."/>
            <person name="Xiao X.J."/>
            <person name="Hsiao Y.Y."/>
            <person name="Wu W.L."/>
            <person name="Chen Y.Y."/>
            <person name="Mitsuda N."/>
            <person name="Ohme-Takagi M."/>
            <person name="Luo Y.B."/>
            <person name="Van de Peer Y."/>
            <person name="Liu Z.J."/>
        </authorList>
    </citation>
    <scope>NUCLEOTIDE SEQUENCE [LARGE SCALE GENOMIC DNA]</scope>
    <source>
        <tissue evidence="9">The whole plant</tissue>
    </source>
</reference>
<keyword evidence="4" id="KW-0489">Methyltransferase</keyword>
<dbReference type="InterPro" id="IPR029028">
    <property type="entry name" value="Alpha/beta_knot_MTases"/>
</dbReference>
<dbReference type="EMBL" id="KZ502604">
    <property type="protein sequence ID" value="PKU75403.1"/>
    <property type="molecule type" value="Genomic_DNA"/>
</dbReference>
<keyword evidence="3" id="KW-0698">rRNA processing</keyword>
<evidence type="ECO:0000256" key="4">
    <source>
        <dbReference type="ARBA" id="ARBA00022603"/>
    </source>
</evidence>
<dbReference type="PANTHER" id="PTHR12636">
    <property type="entry name" value="NEP1/MRA1"/>
    <property type="match status" value="1"/>
</dbReference>
<dbReference type="InterPro" id="IPR005304">
    <property type="entry name" value="Rbsml_bgen_MeTrfase_EMG1/NEP1"/>
</dbReference>
<dbReference type="GO" id="GO:0019843">
    <property type="term" value="F:rRNA binding"/>
    <property type="evidence" value="ECO:0007669"/>
    <property type="project" value="UniProtKB-KW"/>
</dbReference>
<dbReference type="STRING" id="906689.A0A2I0WIA2"/>
<keyword evidence="10" id="KW-1185">Reference proteome</keyword>
<evidence type="ECO:0000256" key="1">
    <source>
        <dbReference type="ARBA" id="ARBA00008115"/>
    </source>
</evidence>
<evidence type="ECO:0000313" key="10">
    <source>
        <dbReference type="Proteomes" id="UP000233837"/>
    </source>
</evidence>
<reference evidence="9 10" key="2">
    <citation type="journal article" date="2017" name="Nature">
        <title>The Apostasia genome and the evolution of orchids.</title>
        <authorList>
            <person name="Zhang G.Q."/>
            <person name="Liu K.W."/>
            <person name="Li Z."/>
            <person name="Lohaus R."/>
            <person name="Hsiao Y.Y."/>
            <person name="Niu S.C."/>
            <person name="Wang J.Y."/>
            <person name="Lin Y.C."/>
            <person name="Xu Q."/>
            <person name="Chen L.J."/>
            <person name="Yoshida K."/>
            <person name="Fujiwara S."/>
            <person name="Wang Z.W."/>
            <person name="Zhang Y.Q."/>
            <person name="Mitsuda N."/>
            <person name="Wang M."/>
            <person name="Liu G.H."/>
            <person name="Pecoraro L."/>
            <person name="Huang H.X."/>
            <person name="Xiao X.J."/>
            <person name="Lin M."/>
            <person name="Wu X.Y."/>
            <person name="Wu W.L."/>
            <person name="Chen Y.Y."/>
            <person name="Chang S.B."/>
            <person name="Sakamoto S."/>
            <person name="Ohme-Takagi M."/>
            <person name="Yagi M."/>
            <person name="Zeng S.J."/>
            <person name="Shen C.Y."/>
            <person name="Yeh C.M."/>
            <person name="Luo Y.B."/>
            <person name="Tsai W.C."/>
            <person name="Van de Peer Y."/>
            <person name="Liu Z.J."/>
        </authorList>
    </citation>
    <scope>NUCLEOTIDE SEQUENCE [LARGE SCALE GENOMIC DNA]</scope>
    <source>
        <tissue evidence="9">The whole plant</tissue>
    </source>
</reference>
<dbReference type="PANTHER" id="PTHR12636:SF5">
    <property type="entry name" value="RIBOSOMAL RNA SMALL SUBUNIT METHYLTRANSFERASE NEP1"/>
    <property type="match status" value="1"/>
</dbReference>
<accession>A0A2I0WIA2</accession>
<comment type="similarity">
    <text evidence="1">Belongs to the class IV-like SAM-binding methyltransferase superfamily. RNA methyltransferase NEP1 family.</text>
</comment>
<protein>
    <submittedName>
        <fullName evidence="9">Uncharacterized protein</fullName>
    </submittedName>
</protein>
<dbReference type="GO" id="GO:0070475">
    <property type="term" value="P:rRNA base methylation"/>
    <property type="evidence" value="ECO:0007669"/>
    <property type="project" value="InterPro"/>
</dbReference>
<dbReference type="Gene3D" id="3.40.1280.10">
    <property type="match status" value="1"/>
</dbReference>
<evidence type="ECO:0000256" key="5">
    <source>
        <dbReference type="ARBA" id="ARBA00022679"/>
    </source>
</evidence>
<dbReference type="Proteomes" id="UP000233837">
    <property type="component" value="Unassembled WGS sequence"/>
</dbReference>
<keyword evidence="6" id="KW-0949">S-adenosyl-L-methionine</keyword>
<sequence>MFTKVYIDSIPHVSFFQKHVLLNSDEYANLLKKQSKDPSDYCPDIVHQAPIAILDSLLTKAGRLRALYVRSTRHALIEVKPHVRVPRTFSAVVRKVKNYCRRQTCEASPLIKNPVTDHLPVNSRKIGLCCCC</sequence>
<dbReference type="InterPro" id="IPR029026">
    <property type="entry name" value="tRNA_m1G_MTases_N"/>
</dbReference>
<dbReference type="AlphaFoldDB" id="A0A2I0WIA2"/>
<keyword evidence="5" id="KW-0808">Transferase</keyword>
<name>A0A2I0WIA2_9ASPA</name>
<keyword evidence="2" id="KW-0690">Ribosome biogenesis</keyword>
<evidence type="ECO:0000256" key="6">
    <source>
        <dbReference type="ARBA" id="ARBA00022691"/>
    </source>
</evidence>
<organism evidence="9 10">
    <name type="scientific">Dendrobium catenatum</name>
    <dbReference type="NCBI Taxonomy" id="906689"/>
    <lineage>
        <taxon>Eukaryota</taxon>
        <taxon>Viridiplantae</taxon>
        <taxon>Streptophyta</taxon>
        <taxon>Embryophyta</taxon>
        <taxon>Tracheophyta</taxon>
        <taxon>Spermatophyta</taxon>
        <taxon>Magnoliopsida</taxon>
        <taxon>Liliopsida</taxon>
        <taxon>Asparagales</taxon>
        <taxon>Orchidaceae</taxon>
        <taxon>Epidendroideae</taxon>
        <taxon>Malaxideae</taxon>
        <taxon>Dendrobiinae</taxon>
        <taxon>Dendrobium</taxon>
    </lineage>
</organism>
<evidence type="ECO:0000256" key="2">
    <source>
        <dbReference type="ARBA" id="ARBA00022517"/>
    </source>
</evidence>
<evidence type="ECO:0000256" key="8">
    <source>
        <dbReference type="ARBA" id="ARBA00022884"/>
    </source>
</evidence>
<dbReference type="GO" id="GO:0032040">
    <property type="term" value="C:small-subunit processome"/>
    <property type="evidence" value="ECO:0007669"/>
    <property type="project" value="TreeGrafter"/>
</dbReference>
<gene>
    <name evidence="9" type="ORF">MA16_Dca020472</name>
</gene>
<dbReference type="GO" id="GO:0070037">
    <property type="term" value="F:rRNA (pseudouridine) methyltransferase activity"/>
    <property type="evidence" value="ECO:0007669"/>
    <property type="project" value="InterPro"/>
</dbReference>
<keyword evidence="7" id="KW-0699">rRNA-binding</keyword>
<evidence type="ECO:0000313" key="9">
    <source>
        <dbReference type="EMBL" id="PKU75403.1"/>
    </source>
</evidence>
<dbReference type="SUPFAM" id="SSF75217">
    <property type="entry name" value="alpha/beta knot"/>
    <property type="match status" value="1"/>
</dbReference>
<evidence type="ECO:0000256" key="3">
    <source>
        <dbReference type="ARBA" id="ARBA00022552"/>
    </source>
</evidence>